<evidence type="ECO:0000313" key="3">
    <source>
        <dbReference type="Proteomes" id="UP000294933"/>
    </source>
</evidence>
<name>A0A4Y7PSR3_9AGAM</name>
<sequence>MRRSFLHVVERCDNFRPVDTLEHLYAFALSSNSKSESVVGLIRPNVLAAINDDNLASSHQASFVIDSTAQRLSFASHITTPEDRSNVIADLCARWRSHGLFSDVIGGRLWRNELYAVYANPFGQRTAGSAAFTMERSACALFGVITYGVHMTIYHPPVADNEEVKIWVPKRAATKQTWPGYLDNSVAGGIPAGEQVFDTIIKESMEEASITEHTVRAHARSVGAISYFYRTEKGYLQPEVEFVYHMAVPLHEQEAFQLKPLDGEVESFALMSISDVISNMHEGKFKPNCAVVLLDFLIHHGHVTPDNEPHFLEITTRMHGRFDFDRW</sequence>
<protein>
    <recommendedName>
        <fullName evidence="1">Nudix hydrolase domain-containing protein</fullName>
    </recommendedName>
</protein>
<organism evidence="2 3">
    <name type="scientific">Rickenella mellea</name>
    <dbReference type="NCBI Taxonomy" id="50990"/>
    <lineage>
        <taxon>Eukaryota</taxon>
        <taxon>Fungi</taxon>
        <taxon>Dikarya</taxon>
        <taxon>Basidiomycota</taxon>
        <taxon>Agaricomycotina</taxon>
        <taxon>Agaricomycetes</taxon>
        <taxon>Hymenochaetales</taxon>
        <taxon>Rickenellaceae</taxon>
        <taxon>Rickenella</taxon>
    </lineage>
</organism>
<reference evidence="2 3" key="1">
    <citation type="submission" date="2018-06" db="EMBL/GenBank/DDBJ databases">
        <title>A transcriptomic atlas of mushroom development highlights an independent origin of complex multicellularity.</title>
        <authorList>
            <consortium name="DOE Joint Genome Institute"/>
            <person name="Krizsan K."/>
            <person name="Almasi E."/>
            <person name="Merenyi Z."/>
            <person name="Sahu N."/>
            <person name="Viragh M."/>
            <person name="Koszo T."/>
            <person name="Mondo S."/>
            <person name="Kiss B."/>
            <person name="Balint B."/>
            <person name="Kues U."/>
            <person name="Barry K."/>
            <person name="Hegedus J.C."/>
            <person name="Henrissat B."/>
            <person name="Johnson J."/>
            <person name="Lipzen A."/>
            <person name="Ohm R."/>
            <person name="Nagy I."/>
            <person name="Pangilinan J."/>
            <person name="Yan J."/>
            <person name="Xiong Y."/>
            <person name="Grigoriev I.V."/>
            <person name="Hibbett D.S."/>
            <person name="Nagy L.G."/>
        </authorList>
    </citation>
    <scope>NUCLEOTIDE SEQUENCE [LARGE SCALE GENOMIC DNA]</scope>
    <source>
        <strain evidence="2 3">SZMC22713</strain>
    </source>
</reference>
<dbReference type="PANTHER" id="PTHR13622:SF8">
    <property type="entry name" value="THIAMIN PYROPHOSPHOKINASE 1"/>
    <property type="match status" value="1"/>
</dbReference>
<dbReference type="InterPro" id="IPR031804">
    <property type="entry name" value="DUF4743"/>
</dbReference>
<dbReference type="PANTHER" id="PTHR13622">
    <property type="entry name" value="THIAMIN PYROPHOSPHOKINASE"/>
    <property type="match status" value="1"/>
</dbReference>
<dbReference type="EMBL" id="ML170212">
    <property type="protein sequence ID" value="TDL18111.1"/>
    <property type="molecule type" value="Genomic_DNA"/>
</dbReference>
<evidence type="ECO:0000313" key="2">
    <source>
        <dbReference type="EMBL" id="TDL18111.1"/>
    </source>
</evidence>
<dbReference type="Pfam" id="PF15916">
    <property type="entry name" value="DUF4743"/>
    <property type="match status" value="1"/>
</dbReference>
<dbReference type="Pfam" id="PF00293">
    <property type="entry name" value="NUDIX"/>
    <property type="match status" value="1"/>
</dbReference>
<dbReference type="InterPro" id="IPR015797">
    <property type="entry name" value="NUDIX_hydrolase-like_dom_sf"/>
</dbReference>
<dbReference type="FunFam" id="3.90.79.10:FF:000019">
    <property type="entry name" value="Thiamin pyrophosphokinase, putative"/>
    <property type="match status" value="1"/>
</dbReference>
<dbReference type="AlphaFoldDB" id="A0A4Y7PSR3"/>
<gene>
    <name evidence="2" type="ORF">BD410DRAFT_793597</name>
</gene>
<dbReference type="InterPro" id="IPR000086">
    <property type="entry name" value="NUDIX_hydrolase_dom"/>
</dbReference>
<dbReference type="STRING" id="50990.A0A4Y7PSR3"/>
<accession>A0A4Y7PSR3</accession>
<evidence type="ECO:0000259" key="1">
    <source>
        <dbReference type="PROSITE" id="PS51462"/>
    </source>
</evidence>
<dbReference type="PROSITE" id="PS51462">
    <property type="entry name" value="NUDIX"/>
    <property type="match status" value="1"/>
</dbReference>
<dbReference type="VEuPathDB" id="FungiDB:BD410DRAFT_793597"/>
<dbReference type="Proteomes" id="UP000294933">
    <property type="component" value="Unassembled WGS sequence"/>
</dbReference>
<dbReference type="OrthoDB" id="10261522at2759"/>
<keyword evidence="3" id="KW-1185">Reference proteome</keyword>
<proteinExistence type="predicted"/>
<dbReference type="SUPFAM" id="SSF55811">
    <property type="entry name" value="Nudix"/>
    <property type="match status" value="1"/>
</dbReference>
<dbReference type="GO" id="GO:0044715">
    <property type="term" value="F:8-oxo-dGDP phosphatase activity"/>
    <property type="evidence" value="ECO:0007669"/>
    <property type="project" value="TreeGrafter"/>
</dbReference>
<feature type="domain" description="Nudix hydrolase" evidence="1">
    <location>
        <begin position="144"/>
        <end position="293"/>
    </location>
</feature>
<dbReference type="CDD" id="cd03676">
    <property type="entry name" value="NUDIX_Tnr3_like"/>
    <property type="match status" value="1"/>
</dbReference>
<dbReference type="Gene3D" id="3.90.79.10">
    <property type="entry name" value="Nucleoside Triphosphate Pyrophosphohydrolase"/>
    <property type="match status" value="1"/>
</dbReference>